<dbReference type="EC" id="2.7.11.1" evidence="2"/>
<evidence type="ECO:0000259" key="1">
    <source>
        <dbReference type="PROSITE" id="PS50011"/>
    </source>
</evidence>
<dbReference type="GO" id="GO:0004674">
    <property type="term" value="F:protein serine/threonine kinase activity"/>
    <property type="evidence" value="ECO:0007669"/>
    <property type="project" value="UniProtKB-KW"/>
</dbReference>
<dbReference type="SUPFAM" id="SSF56112">
    <property type="entry name" value="Protein kinase-like (PK-like)"/>
    <property type="match status" value="4"/>
</dbReference>
<dbReference type="InterPro" id="IPR000719">
    <property type="entry name" value="Prot_kinase_dom"/>
</dbReference>
<accession>A0A2G9G4U1</accession>
<organism evidence="2 3">
    <name type="scientific">Handroanthus impetiginosus</name>
    <dbReference type="NCBI Taxonomy" id="429701"/>
    <lineage>
        <taxon>Eukaryota</taxon>
        <taxon>Viridiplantae</taxon>
        <taxon>Streptophyta</taxon>
        <taxon>Embryophyta</taxon>
        <taxon>Tracheophyta</taxon>
        <taxon>Spermatophyta</taxon>
        <taxon>Magnoliopsida</taxon>
        <taxon>eudicotyledons</taxon>
        <taxon>Gunneridae</taxon>
        <taxon>Pentapetalae</taxon>
        <taxon>asterids</taxon>
        <taxon>lamiids</taxon>
        <taxon>Lamiales</taxon>
        <taxon>Bignoniaceae</taxon>
        <taxon>Crescentiina</taxon>
        <taxon>Tabebuia alliance</taxon>
        <taxon>Handroanthus</taxon>
    </lineage>
</organism>
<dbReference type="PANTHER" id="PTHR48010">
    <property type="entry name" value="OS05G0588300 PROTEIN"/>
    <property type="match status" value="1"/>
</dbReference>
<dbReference type="InterPro" id="IPR011009">
    <property type="entry name" value="Kinase-like_dom_sf"/>
</dbReference>
<reference evidence="3" key="1">
    <citation type="journal article" date="2018" name="Gigascience">
        <title>Genome assembly of the Pink Ipe (Handroanthus impetiginosus, Bignoniaceae), a highly valued, ecologically keystone Neotropical timber forest tree.</title>
        <authorList>
            <person name="Silva-Junior O.B."/>
            <person name="Grattapaglia D."/>
            <person name="Novaes E."/>
            <person name="Collevatti R.G."/>
        </authorList>
    </citation>
    <scope>NUCLEOTIDE SEQUENCE [LARGE SCALE GENOMIC DNA]</scope>
    <source>
        <strain evidence="3">cv. UFG-1</strain>
    </source>
</reference>
<evidence type="ECO:0000313" key="2">
    <source>
        <dbReference type="EMBL" id="PIN00212.1"/>
    </source>
</evidence>
<dbReference type="Gene3D" id="1.10.510.10">
    <property type="entry name" value="Transferase(Phosphotransferase) domain 1"/>
    <property type="match status" value="4"/>
</dbReference>
<sequence>MSAIYDNWERLVATVLKKEELWQLFHDHSRSPSILSEASSYSSSSNLSALDLLSLGSSSRLHKALPKLVLISDFSLAFRVNDLHRASAKLLGKGTFGSSYTATVGNGAKIVVKRLKSVSISEQHFKHYMDIIGNVRHENVAPLRAYYSSKDEHLMLYDYYSEGSVYALLHDDGVKIVVKRLKSVSIFEQDFKRHIDIVGNVTHENMAPLRAYYSSKDEQLMLYDYYSGGSVYALLHGQTSESQAHVDWGTRLKIVIGVARGIAEIHKQTGAKLVHGNIKSSNIFISPQHYGCVSDLGLADMIETTFRPNARKSTKHLPGGPEPVDLVKLVGSVKSKGMAVEVFDEDLLKHPSIKEDMVKMLQIGLKCVSKSKKKRPKMSEVVKMLDDIGKVNPESRFLSERKLVIVEGAILLGDVLFVEALGRGPFGTHYGARLENGNAIVVMRLRDVPIAFEEFQQHMEVIEGMRHENIVELRACYFSRNEKLLVYDYYNQGSVFAALHSDCTLEVIDTNKVSQASDVYSFGIVLLELLTGKLSQGMIYVGRVMSLVDWIKSLWNAAIAFDVELLRYLDDEEAMVQVNKTRNVSQASDVYSFGILLLELLTRKSTEHLHGGPEPVDLVRLVGSVKSKERVLL</sequence>
<dbReference type="InterPro" id="IPR050994">
    <property type="entry name" value="At_inactive_RLKs"/>
</dbReference>
<comment type="caution">
    <text evidence="2">The sequence shown here is derived from an EMBL/GenBank/DDBJ whole genome shotgun (WGS) entry which is preliminary data.</text>
</comment>
<keyword evidence="2" id="KW-0723">Serine/threonine-protein kinase</keyword>
<dbReference type="OrthoDB" id="1736040at2759"/>
<evidence type="ECO:0000313" key="3">
    <source>
        <dbReference type="Proteomes" id="UP000231279"/>
    </source>
</evidence>
<feature type="domain" description="Protein kinase" evidence="1">
    <location>
        <begin position="415"/>
        <end position="633"/>
    </location>
</feature>
<dbReference type="STRING" id="429701.A0A2G9G4U1"/>
<keyword evidence="2" id="KW-0808">Transferase</keyword>
<keyword evidence="3" id="KW-1185">Reference proteome</keyword>
<protein>
    <submittedName>
        <fullName evidence="2">Serine/threonine protein kinase</fullName>
        <ecNumber evidence="2">2.7.11.1</ecNumber>
    </submittedName>
</protein>
<dbReference type="AlphaFoldDB" id="A0A2G9G4U1"/>
<dbReference type="EMBL" id="NKXS01007094">
    <property type="protein sequence ID" value="PIN00212.1"/>
    <property type="molecule type" value="Genomic_DNA"/>
</dbReference>
<gene>
    <name evidence="2" type="ORF">CDL12_27287</name>
</gene>
<dbReference type="GO" id="GO:0005524">
    <property type="term" value="F:ATP binding"/>
    <property type="evidence" value="ECO:0007669"/>
    <property type="project" value="InterPro"/>
</dbReference>
<name>A0A2G9G4U1_9LAMI</name>
<dbReference type="Gene3D" id="3.30.200.20">
    <property type="entry name" value="Phosphorylase Kinase, domain 1"/>
    <property type="match status" value="3"/>
</dbReference>
<dbReference type="Pfam" id="PF07714">
    <property type="entry name" value="PK_Tyr_Ser-Thr"/>
    <property type="match status" value="2"/>
</dbReference>
<dbReference type="PROSITE" id="PS50011">
    <property type="entry name" value="PROTEIN_KINASE_DOM"/>
    <property type="match status" value="2"/>
</dbReference>
<proteinExistence type="predicted"/>
<dbReference type="Proteomes" id="UP000231279">
    <property type="component" value="Unassembled WGS sequence"/>
</dbReference>
<feature type="domain" description="Protein kinase" evidence="1">
    <location>
        <begin position="85"/>
        <end position="412"/>
    </location>
</feature>
<dbReference type="PANTHER" id="PTHR48010:SF1">
    <property type="entry name" value="PROTEIN KINASE DOMAIN-CONTAINING PROTEIN"/>
    <property type="match status" value="1"/>
</dbReference>
<keyword evidence="2" id="KW-0418">Kinase</keyword>
<dbReference type="InterPro" id="IPR001245">
    <property type="entry name" value="Ser-Thr/Tyr_kinase_cat_dom"/>
</dbReference>